<gene>
    <name evidence="3" type="ORF">C7445_10233</name>
</gene>
<feature type="region of interest" description="Disordered" evidence="1">
    <location>
        <begin position="393"/>
        <end position="426"/>
    </location>
</feature>
<dbReference type="InterPro" id="IPR038610">
    <property type="entry name" value="FliK-like_C_sf"/>
</dbReference>
<keyword evidence="4" id="KW-1185">Reference proteome</keyword>
<dbReference type="Gene3D" id="3.30.750.140">
    <property type="match status" value="1"/>
</dbReference>
<dbReference type="OrthoDB" id="2112988at2"/>
<evidence type="ECO:0000256" key="1">
    <source>
        <dbReference type="SAM" id="MobiDB-lite"/>
    </source>
</evidence>
<reference evidence="3 4" key="1">
    <citation type="submission" date="2019-03" db="EMBL/GenBank/DDBJ databases">
        <title>Genomic Encyclopedia of Type Strains, Phase IV (KMG-IV): sequencing the most valuable type-strain genomes for metagenomic binning, comparative biology and taxonomic classification.</title>
        <authorList>
            <person name="Goeker M."/>
        </authorList>
    </citation>
    <scope>NUCLEOTIDE SEQUENCE [LARGE SCALE GENOMIC DNA]</scope>
    <source>
        <strain evidence="3 4">DSM 17974</strain>
    </source>
</reference>
<evidence type="ECO:0000313" key="3">
    <source>
        <dbReference type="EMBL" id="TDY50481.1"/>
    </source>
</evidence>
<feature type="domain" description="Flagellar hook-length control protein-like C-terminal" evidence="2">
    <location>
        <begin position="323"/>
        <end position="402"/>
    </location>
</feature>
<feature type="region of interest" description="Disordered" evidence="1">
    <location>
        <begin position="175"/>
        <end position="195"/>
    </location>
</feature>
<dbReference type="CDD" id="cd17470">
    <property type="entry name" value="T3SS_Flik_C"/>
    <property type="match status" value="1"/>
</dbReference>
<evidence type="ECO:0000259" key="2">
    <source>
        <dbReference type="Pfam" id="PF02120"/>
    </source>
</evidence>
<evidence type="ECO:0000313" key="4">
    <source>
        <dbReference type="Proteomes" id="UP000294581"/>
    </source>
</evidence>
<dbReference type="AlphaFoldDB" id="A0A4V3HEW0"/>
<keyword evidence="3" id="KW-0282">Flagellum</keyword>
<name>A0A4V3HEW0_9BACL</name>
<dbReference type="Proteomes" id="UP000294581">
    <property type="component" value="Unassembled WGS sequence"/>
</dbReference>
<dbReference type="Pfam" id="PF02120">
    <property type="entry name" value="Flg_hook"/>
    <property type="match status" value="1"/>
</dbReference>
<feature type="compositionally biased region" description="Polar residues" evidence="1">
    <location>
        <begin position="411"/>
        <end position="426"/>
    </location>
</feature>
<protein>
    <submittedName>
        <fullName evidence="3">Flagellar hook-length control protein FliK</fullName>
    </submittedName>
</protein>
<dbReference type="RefSeq" id="WP_134158446.1">
    <property type="nucleotide sequence ID" value="NZ_BSUS01000001.1"/>
</dbReference>
<dbReference type="EMBL" id="SORF01000002">
    <property type="protein sequence ID" value="TDY50481.1"/>
    <property type="molecule type" value="Genomic_DNA"/>
</dbReference>
<feature type="compositionally biased region" description="Basic and acidic residues" evidence="1">
    <location>
        <begin position="181"/>
        <end position="195"/>
    </location>
</feature>
<feature type="compositionally biased region" description="Polar residues" evidence="1">
    <location>
        <begin position="9"/>
        <end position="27"/>
    </location>
</feature>
<sequence>MGIRAVGAQGSSGPTDATQGENRSKASGTEADLFAAMLGSLQGPLPGLPVQLPGSVGSPASKPGAKEANHMSVDLLAAQAAKATGSTLSVDEAGMRAAKRFPNMPPTRVDHHAGQNMAASATETLSTSVSQVNAVSNQALLSSRLATSKREVLSSGTSVAATLGDGGEIAETARATAQTETRSHIHDERDRSETKALSDVLRHSAASASNMNHVGAPLAQALGSRLVDGMDQKAGVSASREKQLGTMMAGQMSQANAHKLRANHEGTPVLASTANIGQVSAQWDAAHTSNQTVDPHTPAHTAFGSVIDARASGAVTTLGTMVAAHAEQGNALLHIQVQPHGLGELQIIVTQSGNGMDVQVVASEQAAFAWLQGQLNDMQQSMQAAGLNVSSMSLSMASDGQRDRGDRSNGESRMQANSVPSAQSVARKQSVSAAITDLDARLLNLYV</sequence>
<keyword evidence="3" id="KW-0969">Cilium</keyword>
<proteinExistence type="predicted"/>
<feature type="region of interest" description="Disordered" evidence="1">
    <location>
        <begin position="1"/>
        <end position="30"/>
    </location>
</feature>
<comment type="caution">
    <text evidence="3">The sequence shown here is derived from an EMBL/GenBank/DDBJ whole genome shotgun (WGS) entry which is preliminary data.</text>
</comment>
<keyword evidence="3" id="KW-0966">Cell projection</keyword>
<feature type="compositionally biased region" description="Basic and acidic residues" evidence="1">
    <location>
        <begin position="400"/>
        <end position="410"/>
    </location>
</feature>
<dbReference type="InterPro" id="IPR021136">
    <property type="entry name" value="Flagellar_hook_control-like_C"/>
</dbReference>
<organism evidence="3 4">
    <name type="scientific">Alicyclobacillus sacchari</name>
    <dbReference type="NCBI Taxonomy" id="392010"/>
    <lineage>
        <taxon>Bacteria</taxon>
        <taxon>Bacillati</taxon>
        <taxon>Bacillota</taxon>
        <taxon>Bacilli</taxon>
        <taxon>Bacillales</taxon>
        <taxon>Alicyclobacillaceae</taxon>
        <taxon>Alicyclobacillus</taxon>
    </lineage>
</organism>
<accession>A0A4V3HEW0</accession>